<keyword evidence="4" id="KW-1185">Reference proteome</keyword>
<sequence>MNWRESFASVTSVDEIKEKREQFFQDLIKTLNHVEMEHFADEISCIHNACIVRLWEFVKQGNSLQMEWVLFGSGGRREATLFTDQDNGAIFPSFNTNTNSHETLPMYRSLMERMAKQLELAGYAPCSGFVMAVNPRWNGTVEEFFARIDHYLAYPDWDNARFLMIMADMRSLTNHQPNVEQIRTYMLDRIPHAKFLHWLVANHSWSQSIALNVLGNIRYISGGPYRGWFPLKEGLYLPVINMIRLWSLAFGFDAYSSWERSRLLFERGVWDRELYQNVKRTLDLCYNLRIVRQLQIAKEQPTLSFVTDEDLYVDLENPEHTWKDRVQQALLTAKQLQKLTSSHFRKPR</sequence>
<dbReference type="CDD" id="cd05401">
    <property type="entry name" value="NT_GlnE_GlnD_like"/>
    <property type="match status" value="1"/>
</dbReference>
<evidence type="ECO:0000259" key="2">
    <source>
        <dbReference type="Pfam" id="PF10335"/>
    </source>
</evidence>
<proteinExistence type="predicted"/>
<dbReference type="Pfam" id="PF03445">
    <property type="entry name" value="DUF294"/>
    <property type="match status" value="1"/>
</dbReference>
<dbReference type="InterPro" id="IPR018821">
    <property type="entry name" value="DUF294_put_nucleoTrafse_sb-bd"/>
</dbReference>
<protein>
    <submittedName>
        <fullName evidence="3">DUF294 nucleotidyltransferase-like domain-containing protein</fullName>
    </submittedName>
</protein>
<evidence type="ECO:0000313" key="4">
    <source>
        <dbReference type="Proteomes" id="UP000830167"/>
    </source>
</evidence>
<gene>
    <name evidence="3" type="ORF">LSG31_05875</name>
</gene>
<dbReference type="RefSeq" id="WP_347438460.1">
    <property type="nucleotide sequence ID" value="NZ_CP089291.1"/>
</dbReference>
<dbReference type="Pfam" id="PF10335">
    <property type="entry name" value="DUF294_C"/>
    <property type="match status" value="1"/>
</dbReference>
<feature type="domain" description="Protein-PII uridylyltransferase N-terminal" evidence="1">
    <location>
        <begin position="32"/>
        <end position="156"/>
    </location>
</feature>
<accession>A0ABY4CMS1</accession>
<dbReference type="InterPro" id="IPR005105">
    <property type="entry name" value="GlnD_Uridyltrans_N"/>
</dbReference>
<dbReference type="Proteomes" id="UP000830167">
    <property type="component" value="Chromosome"/>
</dbReference>
<evidence type="ECO:0000313" key="3">
    <source>
        <dbReference type="EMBL" id="UOF91772.1"/>
    </source>
</evidence>
<reference evidence="3" key="1">
    <citation type="submission" date="2021-12" db="EMBL/GenBank/DDBJ databases">
        <title>Alicyclobacillaceae gen. nov., sp. nov., isolated from chalcocite enrichment system.</title>
        <authorList>
            <person name="Jiang Z."/>
        </authorList>
    </citation>
    <scope>NUCLEOTIDE SEQUENCE</scope>
    <source>
        <strain evidence="3">MYW30-H2</strain>
    </source>
</reference>
<evidence type="ECO:0000259" key="1">
    <source>
        <dbReference type="Pfam" id="PF03445"/>
    </source>
</evidence>
<dbReference type="EMBL" id="CP089291">
    <property type="protein sequence ID" value="UOF91772.1"/>
    <property type="molecule type" value="Genomic_DNA"/>
</dbReference>
<name>A0ABY4CMS1_9BACL</name>
<organism evidence="3 4">
    <name type="scientific">Fodinisporobacter ferrooxydans</name>
    <dbReference type="NCBI Taxonomy" id="2901836"/>
    <lineage>
        <taxon>Bacteria</taxon>
        <taxon>Bacillati</taxon>
        <taxon>Bacillota</taxon>
        <taxon>Bacilli</taxon>
        <taxon>Bacillales</taxon>
        <taxon>Alicyclobacillaceae</taxon>
        <taxon>Fodinisporobacter</taxon>
    </lineage>
</organism>
<feature type="domain" description="DUF294" evidence="2">
    <location>
        <begin position="200"/>
        <end position="344"/>
    </location>
</feature>